<organism evidence="2">
    <name type="scientific">Cacopsylla melanoneura</name>
    <dbReference type="NCBI Taxonomy" id="428564"/>
    <lineage>
        <taxon>Eukaryota</taxon>
        <taxon>Metazoa</taxon>
        <taxon>Ecdysozoa</taxon>
        <taxon>Arthropoda</taxon>
        <taxon>Hexapoda</taxon>
        <taxon>Insecta</taxon>
        <taxon>Pterygota</taxon>
        <taxon>Neoptera</taxon>
        <taxon>Paraneoptera</taxon>
        <taxon>Hemiptera</taxon>
        <taxon>Sternorrhyncha</taxon>
        <taxon>Psylloidea</taxon>
        <taxon>Psyllidae</taxon>
        <taxon>Psyllinae</taxon>
        <taxon>Cacopsylla</taxon>
    </lineage>
</organism>
<accession>A0A8D9E753</accession>
<keyword evidence="1" id="KW-0472">Membrane</keyword>
<proteinExistence type="predicted"/>
<keyword evidence="1" id="KW-1133">Transmembrane helix</keyword>
<feature type="transmembrane region" description="Helical" evidence="1">
    <location>
        <begin position="39"/>
        <end position="60"/>
    </location>
</feature>
<name>A0A8D9E753_9HEMI</name>
<evidence type="ECO:0000313" key="2">
    <source>
        <dbReference type="EMBL" id="CAG6741060.1"/>
    </source>
</evidence>
<reference evidence="2" key="1">
    <citation type="submission" date="2021-05" db="EMBL/GenBank/DDBJ databases">
        <authorList>
            <person name="Alioto T."/>
            <person name="Alioto T."/>
            <person name="Gomez Garrido J."/>
        </authorList>
    </citation>
    <scope>NUCLEOTIDE SEQUENCE</scope>
</reference>
<keyword evidence="1" id="KW-0812">Transmembrane</keyword>
<dbReference type="AlphaFoldDB" id="A0A8D9E753"/>
<protein>
    <submittedName>
        <fullName evidence="2">Uncharacterized protein</fullName>
    </submittedName>
</protein>
<evidence type="ECO:0000256" key="1">
    <source>
        <dbReference type="SAM" id="Phobius"/>
    </source>
</evidence>
<feature type="transmembrane region" description="Helical" evidence="1">
    <location>
        <begin position="75"/>
        <end position="95"/>
    </location>
</feature>
<dbReference type="EMBL" id="HBUF01422906">
    <property type="protein sequence ID" value="CAG6741060.1"/>
    <property type="molecule type" value="Transcribed_RNA"/>
</dbReference>
<sequence>MLDLPSSRSKFNVGSLTKPLSFSLSKFMISPSPYSSARLVFLLSLPLFHLLVHLLVRYFWFTSSVPSPCSSPRTVFLVSLPLFHLLLLLPILFIFSSRLSS</sequence>